<dbReference type="InterPro" id="IPR018151">
    <property type="entry name" value="TF_GreA/GreB_CS"/>
</dbReference>
<dbReference type="GO" id="GO:0003677">
    <property type="term" value="F:DNA binding"/>
    <property type="evidence" value="ECO:0007669"/>
    <property type="project" value="UniProtKB-UniRule"/>
</dbReference>
<evidence type="ECO:0000313" key="13">
    <source>
        <dbReference type="Proteomes" id="UP000179047"/>
    </source>
</evidence>
<dbReference type="SUPFAM" id="SSF54534">
    <property type="entry name" value="FKBP-like"/>
    <property type="match status" value="1"/>
</dbReference>
<dbReference type="AlphaFoldDB" id="A0A1F8GWE8"/>
<evidence type="ECO:0000256" key="8">
    <source>
        <dbReference type="HAMAP-Rule" id="MF_00105"/>
    </source>
</evidence>
<dbReference type="HAMAP" id="MF_00105">
    <property type="entry name" value="GreA_GreB"/>
    <property type="match status" value="1"/>
</dbReference>
<evidence type="ECO:0000256" key="1">
    <source>
        <dbReference type="ARBA" id="ARBA00008213"/>
    </source>
</evidence>
<evidence type="ECO:0000313" key="12">
    <source>
        <dbReference type="EMBL" id="OGN29727.1"/>
    </source>
</evidence>
<evidence type="ECO:0000256" key="2">
    <source>
        <dbReference type="ARBA" id="ARBA00013729"/>
    </source>
</evidence>
<dbReference type="NCBIfam" id="NF001263">
    <property type="entry name" value="PRK00226.1-4"/>
    <property type="match status" value="1"/>
</dbReference>
<dbReference type="InterPro" id="IPR006359">
    <property type="entry name" value="Tscrpt_elong_fac_GreA"/>
</dbReference>
<evidence type="ECO:0000256" key="5">
    <source>
        <dbReference type="ARBA" id="ARBA00023163"/>
    </source>
</evidence>
<dbReference type="FunFam" id="1.10.287.180:FF:000001">
    <property type="entry name" value="Transcription elongation factor GreA"/>
    <property type="match status" value="1"/>
</dbReference>
<dbReference type="InterPro" id="IPR001437">
    <property type="entry name" value="Tscrpt_elong_fac_GreA/B_C"/>
</dbReference>
<keyword evidence="5 8" id="KW-0804">Transcription</keyword>
<comment type="similarity">
    <text evidence="1 8 9">Belongs to the GreA/GreB family.</text>
</comment>
<dbReference type="InterPro" id="IPR036805">
    <property type="entry name" value="Tscrpt_elong_fac_GreA/B_N_sf"/>
</dbReference>
<name>A0A1F8GWE8_9BACT</name>
<evidence type="ECO:0000256" key="3">
    <source>
        <dbReference type="ARBA" id="ARBA00023015"/>
    </source>
</evidence>
<dbReference type="InterPro" id="IPR028624">
    <property type="entry name" value="Tscrpt_elong_fac_GreA/B"/>
</dbReference>
<protein>
    <recommendedName>
        <fullName evidence="2 8">Transcription elongation factor GreA</fullName>
    </recommendedName>
    <alternativeName>
        <fullName evidence="7 8">Transcript cleavage factor GreA</fullName>
    </alternativeName>
</protein>
<comment type="function">
    <text evidence="6 8 9">Necessary for efficient RNA polymerase transcription elongation past template-encoded arresting sites. The arresting sites in DNA have the property of trapping a certain fraction of elongating RNA polymerases that pass through, resulting in locked ternary complexes. Cleavage of the nascent transcript by cleavage factors such as GreA or GreB allows the resumption of elongation from the new 3'terminus. GreA releases sequences of 2 to 3 nucleotides.</text>
</comment>
<gene>
    <name evidence="8" type="primary">greA</name>
    <name evidence="12" type="ORF">A3A33_04520</name>
</gene>
<dbReference type="NCBIfam" id="TIGR01462">
    <property type="entry name" value="greA"/>
    <property type="match status" value="1"/>
</dbReference>
<dbReference type="Pfam" id="PF03449">
    <property type="entry name" value="GreA_GreB_N"/>
    <property type="match status" value="1"/>
</dbReference>
<comment type="caution">
    <text evidence="12">The sequence shown here is derived from an EMBL/GenBank/DDBJ whole genome shotgun (WGS) entry which is preliminary data.</text>
</comment>
<evidence type="ECO:0000259" key="10">
    <source>
        <dbReference type="Pfam" id="PF01272"/>
    </source>
</evidence>
<dbReference type="PIRSF" id="PIRSF006092">
    <property type="entry name" value="GreA_GreB"/>
    <property type="match status" value="1"/>
</dbReference>
<proteinExistence type="inferred from homology"/>
<keyword evidence="4 8" id="KW-0238">DNA-binding</keyword>
<dbReference type="STRING" id="1802701.A3A33_04520"/>
<dbReference type="InterPro" id="IPR022691">
    <property type="entry name" value="Tscrpt_elong_fac_GreA/B_N"/>
</dbReference>
<evidence type="ECO:0000256" key="9">
    <source>
        <dbReference type="RuleBase" id="RU000556"/>
    </source>
</evidence>
<dbReference type="Gene3D" id="1.10.287.180">
    <property type="entry name" value="Transcription elongation factor, GreA/GreB, N-terminal domain"/>
    <property type="match status" value="1"/>
</dbReference>
<dbReference type="GO" id="GO:0032784">
    <property type="term" value="P:regulation of DNA-templated transcription elongation"/>
    <property type="evidence" value="ECO:0007669"/>
    <property type="project" value="UniProtKB-UniRule"/>
</dbReference>
<feature type="domain" description="Transcription elongation factor GreA/GreB C-terminal" evidence="10">
    <location>
        <begin position="80"/>
        <end position="151"/>
    </location>
</feature>
<dbReference type="PANTHER" id="PTHR30437">
    <property type="entry name" value="TRANSCRIPTION ELONGATION FACTOR GREA"/>
    <property type="match status" value="1"/>
</dbReference>
<dbReference type="Gene3D" id="3.10.50.30">
    <property type="entry name" value="Transcription elongation factor, GreA/GreB, C-terminal domain"/>
    <property type="match status" value="1"/>
</dbReference>
<organism evidence="12 13">
    <name type="scientific">Candidatus Yanofskybacteria bacterium RIFCSPLOWO2_01_FULL_49_25</name>
    <dbReference type="NCBI Taxonomy" id="1802701"/>
    <lineage>
        <taxon>Bacteria</taxon>
        <taxon>Candidatus Yanofskyibacteriota</taxon>
    </lineage>
</organism>
<dbReference type="FunFam" id="3.10.50.30:FF:000001">
    <property type="entry name" value="Transcription elongation factor GreA"/>
    <property type="match status" value="1"/>
</dbReference>
<dbReference type="InterPro" id="IPR036953">
    <property type="entry name" value="GreA/GreB_C_sf"/>
</dbReference>
<dbReference type="InterPro" id="IPR023459">
    <property type="entry name" value="Tscrpt_elong_fac_GreA/B_fam"/>
</dbReference>
<reference evidence="12 13" key="1">
    <citation type="journal article" date="2016" name="Nat. Commun.">
        <title>Thousands of microbial genomes shed light on interconnected biogeochemical processes in an aquifer system.</title>
        <authorList>
            <person name="Anantharaman K."/>
            <person name="Brown C.T."/>
            <person name="Hug L.A."/>
            <person name="Sharon I."/>
            <person name="Castelle C.J."/>
            <person name="Probst A.J."/>
            <person name="Thomas B.C."/>
            <person name="Singh A."/>
            <person name="Wilkins M.J."/>
            <person name="Karaoz U."/>
            <person name="Brodie E.L."/>
            <person name="Williams K.H."/>
            <person name="Hubbard S.S."/>
            <person name="Banfield J.F."/>
        </authorList>
    </citation>
    <scope>NUCLEOTIDE SEQUENCE [LARGE SCALE GENOMIC DNA]</scope>
</reference>
<accession>A0A1F8GWE8</accession>
<dbReference type="EMBL" id="MGKP01000003">
    <property type="protein sequence ID" value="OGN29727.1"/>
    <property type="molecule type" value="Genomic_DNA"/>
</dbReference>
<dbReference type="GO" id="GO:0070063">
    <property type="term" value="F:RNA polymerase binding"/>
    <property type="evidence" value="ECO:0007669"/>
    <property type="project" value="InterPro"/>
</dbReference>
<dbReference type="Pfam" id="PF01272">
    <property type="entry name" value="GreA_GreB"/>
    <property type="match status" value="1"/>
</dbReference>
<evidence type="ECO:0000256" key="7">
    <source>
        <dbReference type="ARBA" id="ARBA00030776"/>
    </source>
</evidence>
<evidence type="ECO:0000256" key="4">
    <source>
        <dbReference type="ARBA" id="ARBA00023125"/>
    </source>
</evidence>
<dbReference type="GO" id="GO:0006354">
    <property type="term" value="P:DNA-templated transcription elongation"/>
    <property type="evidence" value="ECO:0007669"/>
    <property type="project" value="TreeGrafter"/>
</dbReference>
<dbReference type="PROSITE" id="PS00829">
    <property type="entry name" value="GREAB_1"/>
    <property type="match status" value="1"/>
</dbReference>
<feature type="domain" description="Transcription elongation factor GreA/GreB N-terminal" evidence="11">
    <location>
        <begin position="4"/>
        <end position="72"/>
    </location>
</feature>
<dbReference type="PANTHER" id="PTHR30437:SF4">
    <property type="entry name" value="TRANSCRIPTION ELONGATION FACTOR GREA"/>
    <property type="match status" value="1"/>
</dbReference>
<dbReference type="Proteomes" id="UP000179047">
    <property type="component" value="Unassembled WGS sequence"/>
</dbReference>
<sequence>MTQYFSQEGLEKLKKELADREGELRGLIAKRILAAKEMGDLSENAEYAEAREEQGINEGRIEELKEILRTAVLISTNQKNEIIAVGATVMLKAGSAEREYTIVGASEADPIKGFISNETPLGAALIGRKKGEEIDVQIPNGKMKYKILKIK</sequence>
<keyword evidence="3 8" id="KW-0805">Transcription regulation</keyword>
<evidence type="ECO:0000256" key="6">
    <source>
        <dbReference type="ARBA" id="ARBA00024916"/>
    </source>
</evidence>
<dbReference type="SUPFAM" id="SSF46557">
    <property type="entry name" value="GreA transcript cleavage protein, N-terminal domain"/>
    <property type="match status" value="1"/>
</dbReference>
<evidence type="ECO:0000259" key="11">
    <source>
        <dbReference type="Pfam" id="PF03449"/>
    </source>
</evidence>